<dbReference type="KEGG" id="acan:ACA1_256360"/>
<sequence>MRRVAPPSRTAQTARPLTITTSSRLSTRSPRGPWGRWWRKHVVDDERVVGTVTLKSQALRELTTSVGDLRAVYLWRLIERCKRERWRKRLRGTRPTTLAITAWPRGRSLPHWAEKIAAILARNNQAASEAGGYNSERAKEARQEVRRFVLHDAALRPHINHLMDVTSHLQEQMMGERSGQAGVGNAPFDEVALIKRFEPFIRRKAGVPADWALVLLESHDGDGDDAANQLGCVPGRPFVAVHCQRENPNEH</sequence>
<evidence type="ECO:0000313" key="3">
    <source>
        <dbReference type="Proteomes" id="UP000011083"/>
    </source>
</evidence>
<dbReference type="GeneID" id="14912138"/>
<dbReference type="Proteomes" id="UP000011083">
    <property type="component" value="Unassembled WGS sequence"/>
</dbReference>
<name>L8GFJ5_ACACF</name>
<accession>L8GFJ5</accession>
<keyword evidence="3" id="KW-1185">Reference proteome</keyword>
<organism evidence="2 3">
    <name type="scientific">Acanthamoeba castellanii (strain ATCC 30010 / Neff)</name>
    <dbReference type="NCBI Taxonomy" id="1257118"/>
    <lineage>
        <taxon>Eukaryota</taxon>
        <taxon>Amoebozoa</taxon>
        <taxon>Discosea</taxon>
        <taxon>Longamoebia</taxon>
        <taxon>Centramoebida</taxon>
        <taxon>Acanthamoebidae</taxon>
        <taxon>Acanthamoeba</taxon>
    </lineage>
</organism>
<protein>
    <submittedName>
        <fullName evidence="2">Uncharacterized protein</fullName>
    </submittedName>
</protein>
<dbReference type="RefSeq" id="XP_004333511.1">
    <property type="nucleotide sequence ID" value="XM_004333463.1"/>
</dbReference>
<feature type="compositionally biased region" description="Low complexity" evidence="1">
    <location>
        <begin position="15"/>
        <end position="32"/>
    </location>
</feature>
<proteinExistence type="predicted"/>
<dbReference type="AlphaFoldDB" id="L8GFJ5"/>
<evidence type="ECO:0000256" key="1">
    <source>
        <dbReference type="SAM" id="MobiDB-lite"/>
    </source>
</evidence>
<gene>
    <name evidence="2" type="ORF">ACA1_256360</name>
</gene>
<reference evidence="2 3" key="1">
    <citation type="journal article" date="2013" name="Genome Biol.">
        <title>Genome of Acanthamoeba castellanii highlights extensive lateral gene transfer and early evolution of tyrosine kinase signaling.</title>
        <authorList>
            <person name="Clarke M."/>
            <person name="Lohan A.J."/>
            <person name="Liu B."/>
            <person name="Lagkouvardos I."/>
            <person name="Roy S."/>
            <person name="Zafar N."/>
            <person name="Bertelli C."/>
            <person name="Schilde C."/>
            <person name="Kianianmomeni A."/>
            <person name="Burglin T.R."/>
            <person name="Frech C."/>
            <person name="Turcotte B."/>
            <person name="Kopec K.O."/>
            <person name="Synnott J.M."/>
            <person name="Choo C."/>
            <person name="Paponov I."/>
            <person name="Finkler A."/>
            <person name="Soon Heng Tan C."/>
            <person name="Hutchins A.P."/>
            <person name="Weinmeier T."/>
            <person name="Rattei T."/>
            <person name="Chu J.S."/>
            <person name="Gimenez G."/>
            <person name="Irimia M."/>
            <person name="Rigden D.J."/>
            <person name="Fitzpatrick D.A."/>
            <person name="Lorenzo-Morales J."/>
            <person name="Bateman A."/>
            <person name="Chiu C.H."/>
            <person name="Tang P."/>
            <person name="Hegemann P."/>
            <person name="Fromm H."/>
            <person name="Raoult D."/>
            <person name="Greub G."/>
            <person name="Miranda-Saavedra D."/>
            <person name="Chen N."/>
            <person name="Nash P."/>
            <person name="Ginger M.L."/>
            <person name="Horn M."/>
            <person name="Schaap P."/>
            <person name="Caler L."/>
            <person name="Loftus B."/>
        </authorList>
    </citation>
    <scope>NUCLEOTIDE SEQUENCE [LARGE SCALE GENOMIC DNA]</scope>
    <source>
        <strain evidence="2 3">Neff</strain>
    </source>
</reference>
<evidence type="ECO:0000313" key="2">
    <source>
        <dbReference type="EMBL" id="ELR11498.1"/>
    </source>
</evidence>
<dbReference type="EMBL" id="KB008148">
    <property type="protein sequence ID" value="ELR11498.1"/>
    <property type="molecule type" value="Genomic_DNA"/>
</dbReference>
<dbReference type="VEuPathDB" id="AmoebaDB:ACA1_256360"/>
<feature type="region of interest" description="Disordered" evidence="1">
    <location>
        <begin position="1"/>
        <end position="32"/>
    </location>
</feature>